<dbReference type="InterPro" id="IPR007064">
    <property type="entry name" value="Nmd3_N"/>
</dbReference>
<dbReference type="GO" id="GO:0043023">
    <property type="term" value="F:ribosomal large subunit binding"/>
    <property type="evidence" value="ECO:0007669"/>
    <property type="project" value="InterPro"/>
</dbReference>
<dbReference type="OrthoDB" id="203821at2759"/>
<feature type="domain" description="Nmd3 N-terminal" evidence="9">
    <location>
        <begin position="509"/>
        <end position="739"/>
    </location>
</feature>
<dbReference type="InterPro" id="IPR056125">
    <property type="entry name" value="DUF7708"/>
</dbReference>
<dbReference type="Pfam" id="PF24809">
    <property type="entry name" value="DUF7708"/>
    <property type="match status" value="1"/>
</dbReference>
<protein>
    <recommendedName>
        <fullName evidence="4">60S ribosomal export protein NMD3</fullName>
    </recommendedName>
</protein>
<dbReference type="InParanoid" id="A0A507AWJ3"/>
<dbReference type="Proteomes" id="UP000319257">
    <property type="component" value="Unassembled WGS sequence"/>
</dbReference>
<dbReference type="PANTHER" id="PTHR12746:SF2">
    <property type="entry name" value="60S RIBOSOMAL EXPORT PROTEIN NMD3"/>
    <property type="match status" value="1"/>
</dbReference>
<evidence type="ECO:0000256" key="6">
    <source>
        <dbReference type="ARBA" id="ARBA00022490"/>
    </source>
</evidence>
<keyword evidence="7" id="KW-0653">Protein transport</keyword>
<dbReference type="Pfam" id="PF04981">
    <property type="entry name" value="NMD3"/>
    <property type="match status" value="1"/>
</dbReference>
<dbReference type="GO" id="GO:0000055">
    <property type="term" value="P:ribosomal large subunit export from nucleus"/>
    <property type="evidence" value="ECO:0007669"/>
    <property type="project" value="TreeGrafter"/>
</dbReference>
<feature type="domain" description="60S ribosomal export protein NMD3 SH3" evidence="11">
    <location>
        <begin position="742"/>
        <end position="789"/>
    </location>
</feature>
<dbReference type="Pfam" id="PF21192">
    <property type="entry name" value="OB_NMD3"/>
    <property type="match status" value="1"/>
</dbReference>
<evidence type="ECO:0000256" key="3">
    <source>
        <dbReference type="ARBA" id="ARBA00009794"/>
    </source>
</evidence>
<evidence type="ECO:0000259" key="9">
    <source>
        <dbReference type="Pfam" id="PF04981"/>
    </source>
</evidence>
<keyword evidence="6" id="KW-0963">Cytoplasm</keyword>
<proteinExistence type="inferred from homology"/>
<dbReference type="EMBL" id="SKBQ01000006">
    <property type="protein sequence ID" value="TPX09080.1"/>
    <property type="molecule type" value="Genomic_DNA"/>
</dbReference>
<evidence type="ECO:0000313" key="14">
    <source>
        <dbReference type="EMBL" id="TPX09198.1"/>
    </source>
</evidence>
<dbReference type="GeneID" id="41968987"/>
<organism evidence="14 15">
    <name type="scientific">Thyridium curvatum</name>
    <dbReference type="NCBI Taxonomy" id="1093900"/>
    <lineage>
        <taxon>Eukaryota</taxon>
        <taxon>Fungi</taxon>
        <taxon>Dikarya</taxon>
        <taxon>Ascomycota</taxon>
        <taxon>Pezizomycotina</taxon>
        <taxon>Sordariomycetes</taxon>
        <taxon>Sordariomycetidae</taxon>
        <taxon>Thyridiales</taxon>
        <taxon>Thyridiaceae</taxon>
        <taxon>Thyridium</taxon>
    </lineage>
</organism>
<dbReference type="GO" id="GO:0015031">
    <property type="term" value="P:protein transport"/>
    <property type="evidence" value="ECO:0007669"/>
    <property type="project" value="UniProtKB-KW"/>
</dbReference>
<feature type="domain" description="DUF7708" evidence="12">
    <location>
        <begin position="82"/>
        <end position="225"/>
    </location>
</feature>
<evidence type="ECO:0000256" key="4">
    <source>
        <dbReference type="ARBA" id="ARBA00017035"/>
    </source>
</evidence>
<reference evidence="14 15" key="1">
    <citation type="submission" date="2019-06" db="EMBL/GenBank/DDBJ databases">
        <title>Draft genome sequence of the filamentous fungus Phialemoniopsis curvata isolated from diesel fuel.</title>
        <authorList>
            <person name="Varaljay V.A."/>
            <person name="Lyon W.J."/>
            <person name="Crouch A.L."/>
            <person name="Drake C.E."/>
            <person name="Hollomon J.M."/>
            <person name="Nadeau L.J."/>
            <person name="Nunn H.S."/>
            <person name="Stevenson B.S."/>
            <person name="Bojanowski C.L."/>
            <person name="Crookes-Goodson W.J."/>
        </authorList>
    </citation>
    <scope>NUCLEOTIDE SEQUENCE [LARGE SCALE GENOMIC DNA]</scope>
    <source>
        <strain evidence="14 15">D216</strain>
    </source>
</reference>
<dbReference type="InterPro" id="IPR048899">
    <property type="entry name" value="NMD_SH3"/>
</dbReference>
<dbReference type="PANTHER" id="PTHR12746">
    <property type="entry name" value="NONSENSE-MEDIATED MRNA DECAY PROTEIN 3"/>
    <property type="match status" value="1"/>
</dbReference>
<evidence type="ECO:0000256" key="5">
    <source>
        <dbReference type="ARBA" id="ARBA00022448"/>
    </source>
</evidence>
<comment type="similarity">
    <text evidence="3">Belongs to the NMD3 family.</text>
</comment>
<dbReference type="RefSeq" id="XP_030990791.1">
    <property type="nucleotide sequence ID" value="XM_031135630.1"/>
</dbReference>
<evidence type="ECO:0000256" key="7">
    <source>
        <dbReference type="ARBA" id="ARBA00022927"/>
    </source>
</evidence>
<gene>
    <name evidence="13" type="ORF">E0L32_001540</name>
    <name evidence="14" type="ORF">E0L32_001658</name>
</gene>
<accession>A0A507AWJ3</accession>
<dbReference type="STRING" id="1093900.A0A507AWJ3"/>
<comment type="subcellular location">
    <subcellularLocation>
        <location evidence="2">Cytoplasm</location>
    </subcellularLocation>
    <subcellularLocation>
        <location evidence="1">Nucleus</location>
    </subcellularLocation>
</comment>
<evidence type="ECO:0000313" key="15">
    <source>
        <dbReference type="Proteomes" id="UP000319257"/>
    </source>
</evidence>
<comment type="caution">
    <text evidence="14">The sequence shown here is derived from an EMBL/GenBank/DDBJ whole genome shotgun (WGS) entry which is preliminary data.</text>
</comment>
<dbReference type="InterPro" id="IPR039768">
    <property type="entry name" value="Nmd3"/>
</dbReference>
<dbReference type="EMBL" id="SKBQ01000006">
    <property type="protein sequence ID" value="TPX09198.1"/>
    <property type="molecule type" value="Genomic_DNA"/>
</dbReference>
<dbReference type="GO" id="GO:0005737">
    <property type="term" value="C:cytoplasm"/>
    <property type="evidence" value="ECO:0007669"/>
    <property type="project" value="UniProtKB-SubCell"/>
</dbReference>
<evidence type="ECO:0000259" key="10">
    <source>
        <dbReference type="Pfam" id="PF21192"/>
    </source>
</evidence>
<evidence type="ECO:0000256" key="1">
    <source>
        <dbReference type="ARBA" id="ARBA00004123"/>
    </source>
</evidence>
<dbReference type="GO" id="GO:0005634">
    <property type="term" value="C:nucleus"/>
    <property type="evidence" value="ECO:0007669"/>
    <property type="project" value="UniProtKB-SubCell"/>
</dbReference>
<evidence type="ECO:0000313" key="13">
    <source>
        <dbReference type="EMBL" id="TPX09080.1"/>
    </source>
</evidence>
<dbReference type="InterPro" id="IPR048898">
    <property type="entry name" value="OB_NMD3"/>
</dbReference>
<keyword evidence="5" id="KW-0813">Transport</keyword>
<feature type="domain" description="60S ribosomal export protein NMD3 OB-fold" evidence="10">
    <location>
        <begin position="808"/>
        <end position="898"/>
    </location>
</feature>
<dbReference type="Pfam" id="PF21193">
    <property type="entry name" value="NMD_SH3"/>
    <property type="match status" value="1"/>
</dbReference>
<dbReference type="AlphaFoldDB" id="A0A507AWJ3"/>
<sequence length="1014" mass="115546">MEKIDAFRSFYSGPENVHDKELFTEVFREAMQAFQSELSKDSTKVQWLYNSRLDSLEEVLSATVNAQAQYESQKDKSTMRRTLVDLSKKIHYYGKVLDVMVQHHPEYVSLVWGAMKVLFVGVVNHQNLLSTLAGALCQIADILPRVELSIQLYSTSYMKQIVVPLYTSILKFLVRALRWYQESRTMRAIHAITRPAELCYNDIIAEISSLSQRLSELALVSGLAEQRDLHTRLRLMHLDMTRLRDVVLQMKDSMAAEQVINASARIEFRQQLTSIQVTQFVDILSKAPLLDPLKSLESSVFLRKRRRHISVPYSLRFWFTTEMQNWNQGHGSGFVMIDGTWKLRHIVRDFCTDSIMSLQEAKTPVIWALKPADFPQQADSQVWSIDILKILIAQAIRLNLTIQTDSELSPRLRACNTAMTYEEWLQILASVLQNIPYLYMFIDLELVSHPMDDSKRSWPRAIQRVLAELSQRGCGCVIKVALISYGSHVFTTSAIGGDAPPVRRIFILCCNCSAPIDGTTSANALCYDCIKLTVDISQGIPREANIQFCKDCDRWLLPPNSWVVAAPESREMLALCLKKLRGLNKVRVIDASFIWTEPNSRRVRVKLTIQDSVAEGVVLQQSFEVVYVVGTHQCPECQKSYTANVWRACVQVRQKVLHKRTFLFLEQLIMKHGAHRDTLNIKEAKDGIDFYFSQRNQAVKFVDFLKSVVPVFVKNSPELISEDIHTSTKSMKFAFSVDIVPICKDDLVALPLELAKRIGNISPICLCWRIGTSVNLLDPQTLTSAEIAAPIYWREKHQFGALADMKELVEFVVLDIEPTGYRKGKWVLAEATVARASDMGANDTTYFTRTHLGHMLQVGDSAMGYLLTGTNFNSAELDAIEESHAYGSTIPDVVLVKKHWPRKQKNRKRHWRLKRMAKDEGELLPKKSDQARMDAEYETFLRDVEEDDELRAALALYKNTNKKKLQQQQGGMDVDSMSVAGTEMTEDVDGDDAPRVDMEELLDDFDELAIEDQQ</sequence>
<keyword evidence="15" id="KW-1185">Reference proteome</keyword>
<evidence type="ECO:0000256" key="2">
    <source>
        <dbReference type="ARBA" id="ARBA00004496"/>
    </source>
</evidence>
<name>A0A507AWJ3_9PEZI</name>
<evidence type="ECO:0000259" key="12">
    <source>
        <dbReference type="Pfam" id="PF24809"/>
    </source>
</evidence>
<keyword evidence="8" id="KW-0539">Nucleus</keyword>
<evidence type="ECO:0000256" key="8">
    <source>
        <dbReference type="ARBA" id="ARBA00023242"/>
    </source>
</evidence>
<evidence type="ECO:0000259" key="11">
    <source>
        <dbReference type="Pfam" id="PF21193"/>
    </source>
</evidence>